<dbReference type="HAMAP" id="MF_00530">
    <property type="entry name" value="ATP_synth_epsil_bac"/>
    <property type="match status" value="1"/>
</dbReference>
<dbReference type="PANTHER" id="PTHR13822">
    <property type="entry name" value="ATP SYNTHASE DELTA/EPSILON CHAIN"/>
    <property type="match status" value="1"/>
</dbReference>
<evidence type="ECO:0000256" key="2">
    <source>
        <dbReference type="ARBA" id="ARBA00004202"/>
    </source>
</evidence>
<gene>
    <name evidence="13 18" type="primary">atpC</name>
    <name evidence="18" type="ORF">MM817_01653</name>
</gene>
<keyword evidence="6 13" id="KW-0375">Hydrogen ion transport</keyword>
<dbReference type="RefSeq" id="WP_241713603.1">
    <property type="nucleotide sequence ID" value="NZ_JALBUF010000004.1"/>
</dbReference>
<dbReference type="PANTHER" id="PTHR13822:SF10">
    <property type="entry name" value="ATP SYNTHASE EPSILON CHAIN, CHLOROPLASTIC"/>
    <property type="match status" value="1"/>
</dbReference>
<evidence type="ECO:0000256" key="5">
    <source>
        <dbReference type="ARBA" id="ARBA00022448"/>
    </source>
</evidence>
<keyword evidence="19" id="KW-1185">Reference proteome</keyword>
<dbReference type="Pfam" id="PF02823">
    <property type="entry name" value="ATP-synt_DE_N"/>
    <property type="match status" value="1"/>
</dbReference>
<evidence type="ECO:0000256" key="13">
    <source>
        <dbReference type="HAMAP-Rule" id="MF_00530"/>
    </source>
</evidence>
<evidence type="ECO:0000256" key="3">
    <source>
        <dbReference type="ARBA" id="ARBA00005712"/>
    </source>
</evidence>
<comment type="subunit">
    <text evidence="13 14">F-type ATPases have 2 components, CF(1) - the catalytic core - and CF(0) - the membrane proton channel. CF(1) has five subunits: alpha(3), beta(3), gamma(1), delta(1), epsilon(1). CF(0) has three main subunits: a, b and c.</text>
</comment>
<keyword evidence="9 13" id="KW-0139">CF(1)</keyword>
<dbReference type="GO" id="GO:0005886">
    <property type="term" value="C:plasma membrane"/>
    <property type="evidence" value="ECO:0007669"/>
    <property type="project" value="UniProtKB-SubCell"/>
</dbReference>
<keyword evidence="10 13" id="KW-0066">ATP synthesis</keyword>
<protein>
    <recommendedName>
        <fullName evidence="4 13">ATP synthase epsilon chain</fullName>
    </recommendedName>
    <alternativeName>
        <fullName evidence="12 13">ATP synthase F1 sector epsilon subunit</fullName>
    </alternativeName>
    <alternativeName>
        <fullName evidence="11 13">F-ATPase epsilon subunit</fullName>
    </alternativeName>
</protein>
<feature type="coiled-coil region" evidence="15">
    <location>
        <begin position="90"/>
        <end position="117"/>
    </location>
</feature>
<evidence type="ECO:0000259" key="16">
    <source>
        <dbReference type="Pfam" id="PF00401"/>
    </source>
</evidence>
<dbReference type="GO" id="GO:0046933">
    <property type="term" value="F:proton-transporting ATP synthase activity, rotational mechanism"/>
    <property type="evidence" value="ECO:0007669"/>
    <property type="project" value="UniProtKB-UniRule"/>
</dbReference>
<evidence type="ECO:0000256" key="6">
    <source>
        <dbReference type="ARBA" id="ARBA00022781"/>
    </source>
</evidence>
<dbReference type="SUPFAM" id="SSF51344">
    <property type="entry name" value="Epsilon subunit of F1F0-ATP synthase N-terminal domain"/>
    <property type="match status" value="1"/>
</dbReference>
<evidence type="ECO:0000256" key="4">
    <source>
        <dbReference type="ARBA" id="ARBA00014480"/>
    </source>
</evidence>
<dbReference type="AlphaFoldDB" id="A0A9X1V806"/>
<feature type="domain" description="ATP synthase F1 complex delta/epsilon subunit N-terminal" evidence="17">
    <location>
        <begin position="6"/>
        <end position="82"/>
    </location>
</feature>
<feature type="domain" description="ATP synthase epsilon subunit C-terminal" evidence="16">
    <location>
        <begin position="88"/>
        <end position="131"/>
    </location>
</feature>
<name>A0A9X1V806_9BACL</name>
<dbReference type="CDD" id="cd12152">
    <property type="entry name" value="F1-ATPase_delta"/>
    <property type="match status" value="1"/>
</dbReference>
<evidence type="ECO:0000256" key="1">
    <source>
        <dbReference type="ARBA" id="ARBA00003543"/>
    </source>
</evidence>
<dbReference type="InterPro" id="IPR020546">
    <property type="entry name" value="ATP_synth_F1_dsu/esu_N"/>
</dbReference>
<comment type="caution">
    <text evidence="18">The sequence shown here is derived from an EMBL/GenBank/DDBJ whole genome shotgun (WGS) entry which is preliminary data.</text>
</comment>
<accession>A0A9X1V806</accession>
<proteinExistence type="inferred from homology"/>
<evidence type="ECO:0000259" key="17">
    <source>
        <dbReference type="Pfam" id="PF02823"/>
    </source>
</evidence>
<keyword evidence="7 13" id="KW-0406">Ion transport</keyword>
<dbReference type="InterPro" id="IPR036794">
    <property type="entry name" value="ATP_F1_dsu/esu_C_sf"/>
</dbReference>
<dbReference type="EMBL" id="JALBUF010000004">
    <property type="protein sequence ID" value="MCI0183376.1"/>
    <property type="molecule type" value="Genomic_DNA"/>
</dbReference>
<dbReference type="GO" id="GO:0045259">
    <property type="term" value="C:proton-transporting ATP synthase complex"/>
    <property type="evidence" value="ECO:0007669"/>
    <property type="project" value="UniProtKB-KW"/>
</dbReference>
<evidence type="ECO:0000256" key="7">
    <source>
        <dbReference type="ARBA" id="ARBA00023065"/>
    </source>
</evidence>
<evidence type="ECO:0000256" key="12">
    <source>
        <dbReference type="ARBA" id="ARBA00031795"/>
    </source>
</evidence>
<keyword evidence="8 13" id="KW-0472">Membrane</keyword>
<dbReference type="Gene3D" id="1.20.5.440">
    <property type="entry name" value="ATP synthase delta/epsilon subunit, C-terminal domain"/>
    <property type="match status" value="1"/>
</dbReference>
<comment type="subcellular location">
    <subcellularLocation>
        <location evidence="2 13">Cell membrane</location>
        <topology evidence="2 13">Peripheral membrane protein</topology>
    </subcellularLocation>
</comment>
<dbReference type="Pfam" id="PF00401">
    <property type="entry name" value="ATP-synt_DE"/>
    <property type="match status" value="1"/>
</dbReference>
<evidence type="ECO:0000256" key="8">
    <source>
        <dbReference type="ARBA" id="ARBA00023136"/>
    </source>
</evidence>
<dbReference type="SUPFAM" id="SSF46604">
    <property type="entry name" value="Epsilon subunit of F1F0-ATP synthase C-terminal domain"/>
    <property type="match status" value="1"/>
</dbReference>
<evidence type="ECO:0000256" key="15">
    <source>
        <dbReference type="SAM" id="Coils"/>
    </source>
</evidence>
<dbReference type="Gene3D" id="2.60.15.10">
    <property type="entry name" value="F0F1 ATP synthase delta/epsilon subunit, N-terminal"/>
    <property type="match status" value="1"/>
</dbReference>
<evidence type="ECO:0000313" key="18">
    <source>
        <dbReference type="EMBL" id="MCI0183376.1"/>
    </source>
</evidence>
<sequence>MSTVPLQVVTPDRVVLNMEVHMLSLRGGGGELGILPRHTPLATTVKPGVIKVKLAEGEDFLSVSEGFLQVMPDRITLLVETAEIGSFLDLDRVRLAKERAEKRLAEHADDVQTERAKAALQRANHRTEAAELSVKHGEVIKHKLEGKSSN</sequence>
<organism evidence="18 19">
    <name type="scientific">Sulfoacidibacillus ferrooxidans</name>
    <dbReference type="NCBI Taxonomy" id="2005001"/>
    <lineage>
        <taxon>Bacteria</taxon>
        <taxon>Bacillati</taxon>
        <taxon>Bacillota</taxon>
        <taxon>Bacilli</taxon>
        <taxon>Bacillales</taxon>
        <taxon>Alicyclobacillaceae</taxon>
        <taxon>Sulfoacidibacillus</taxon>
    </lineage>
</organism>
<reference evidence="18" key="1">
    <citation type="submission" date="2022-03" db="EMBL/GenBank/DDBJ databases">
        <title>Draft Genome Sequence of Firmicute Strain S0AB, a Heterotrophic Iron/Sulfur-Oxidizing Extreme Acidophile.</title>
        <authorList>
            <person name="Vergara E."/>
            <person name="Pakostova E."/>
            <person name="Johnson D.B."/>
            <person name="Holmes D.S."/>
        </authorList>
    </citation>
    <scope>NUCLEOTIDE SEQUENCE</scope>
    <source>
        <strain evidence="18">S0AB</strain>
    </source>
</reference>
<dbReference type="NCBIfam" id="TIGR01216">
    <property type="entry name" value="ATP_synt_epsi"/>
    <property type="match status" value="1"/>
</dbReference>
<evidence type="ECO:0000313" key="19">
    <source>
        <dbReference type="Proteomes" id="UP001139263"/>
    </source>
</evidence>
<evidence type="ECO:0000256" key="10">
    <source>
        <dbReference type="ARBA" id="ARBA00023310"/>
    </source>
</evidence>
<dbReference type="GO" id="GO:0005524">
    <property type="term" value="F:ATP binding"/>
    <property type="evidence" value="ECO:0007669"/>
    <property type="project" value="UniProtKB-UniRule"/>
</dbReference>
<keyword evidence="13" id="KW-1003">Cell membrane</keyword>
<evidence type="ECO:0000256" key="11">
    <source>
        <dbReference type="ARBA" id="ARBA00030215"/>
    </source>
</evidence>
<dbReference type="Proteomes" id="UP001139263">
    <property type="component" value="Unassembled WGS sequence"/>
</dbReference>
<dbReference type="InterPro" id="IPR001469">
    <property type="entry name" value="ATP_synth_F1_dsu/esu"/>
</dbReference>
<dbReference type="InterPro" id="IPR020547">
    <property type="entry name" value="ATP_synth_F1_esu_C"/>
</dbReference>
<evidence type="ECO:0000256" key="9">
    <source>
        <dbReference type="ARBA" id="ARBA00023196"/>
    </source>
</evidence>
<evidence type="ECO:0000256" key="14">
    <source>
        <dbReference type="RuleBase" id="RU003656"/>
    </source>
</evidence>
<dbReference type="InterPro" id="IPR036771">
    <property type="entry name" value="ATPsynth_dsu/esu_N"/>
</dbReference>
<keyword evidence="5 13" id="KW-0813">Transport</keyword>
<comment type="similarity">
    <text evidence="3 13 14">Belongs to the ATPase epsilon chain family.</text>
</comment>
<keyword evidence="15" id="KW-0175">Coiled coil</keyword>
<comment type="function">
    <text evidence="1 13">Produces ATP from ADP in the presence of a proton gradient across the membrane.</text>
</comment>